<organism evidence="3 4">
    <name type="scientific">Pseudomonas rhizophila</name>
    <dbReference type="NCBI Taxonomy" id="2045200"/>
    <lineage>
        <taxon>Bacteria</taxon>
        <taxon>Pseudomonadati</taxon>
        <taxon>Pseudomonadota</taxon>
        <taxon>Gammaproteobacteria</taxon>
        <taxon>Pseudomonadales</taxon>
        <taxon>Pseudomonadaceae</taxon>
        <taxon>Pseudomonas</taxon>
    </lineage>
</organism>
<accession>A0ABN5JNP0</accession>
<dbReference type="SUPFAM" id="SSF51126">
    <property type="entry name" value="Pectin lyase-like"/>
    <property type="match status" value="1"/>
</dbReference>
<dbReference type="Pfam" id="PF05860">
    <property type="entry name" value="TPS"/>
    <property type="match status" value="1"/>
</dbReference>
<dbReference type="EMBL" id="CP024081">
    <property type="protein sequence ID" value="AVU74770.1"/>
    <property type="molecule type" value="Genomic_DNA"/>
</dbReference>
<protein>
    <submittedName>
        <fullName evidence="3">Filamentous hemagglutinin</fullName>
    </submittedName>
</protein>
<dbReference type="InterPro" id="IPR011050">
    <property type="entry name" value="Pectin_lyase_fold/virulence"/>
</dbReference>
<evidence type="ECO:0000259" key="2">
    <source>
        <dbReference type="SMART" id="SM00912"/>
    </source>
</evidence>
<dbReference type="InterPro" id="IPR012334">
    <property type="entry name" value="Pectin_lyas_fold"/>
</dbReference>
<gene>
    <name evidence="3" type="ORF">CRX69_05980</name>
</gene>
<proteinExistence type="predicted"/>
<keyword evidence="4" id="KW-1185">Reference proteome</keyword>
<dbReference type="InterPro" id="IPR006915">
    <property type="entry name" value="DUF637_hemagglutn_put"/>
</dbReference>
<dbReference type="InterPro" id="IPR025157">
    <property type="entry name" value="Hemagglutinin_rpt"/>
</dbReference>
<feature type="compositionally biased region" description="Polar residues" evidence="1">
    <location>
        <begin position="2478"/>
        <end position="2494"/>
    </location>
</feature>
<dbReference type="InterPro" id="IPR008638">
    <property type="entry name" value="FhaB/CdiA-like_TPS"/>
</dbReference>
<evidence type="ECO:0000313" key="4">
    <source>
        <dbReference type="Proteomes" id="UP000241936"/>
    </source>
</evidence>
<dbReference type="Proteomes" id="UP000241936">
    <property type="component" value="Chromosome"/>
</dbReference>
<dbReference type="Pfam" id="PF13332">
    <property type="entry name" value="Fil_haemagg_2"/>
    <property type="match status" value="3"/>
</dbReference>
<evidence type="ECO:0000256" key="1">
    <source>
        <dbReference type="SAM" id="MobiDB-lite"/>
    </source>
</evidence>
<dbReference type="NCBIfam" id="TIGR01731">
    <property type="entry name" value="fil_hemag_20aa"/>
    <property type="match status" value="16"/>
</dbReference>
<dbReference type="Pfam" id="PF05594">
    <property type="entry name" value="Fil_haemagg"/>
    <property type="match status" value="7"/>
</dbReference>
<reference evidence="3 4" key="1">
    <citation type="journal article" date="2018" name="Front. Microbiol.">
        <title>Pseudomonas rhizophila S211, a New Plant Growth-Promoting Rhizobacterium with Potential in Pesticide-Bioremediation.</title>
        <authorList>
            <person name="Hassen W."/>
            <person name="Neifar M."/>
            <person name="Cherif H."/>
            <person name="Najjari A."/>
            <person name="Chouchane H."/>
            <person name="Driouich R.C."/>
            <person name="Salah A."/>
            <person name="Naili F."/>
            <person name="Mosbah A."/>
            <person name="Souissi Y."/>
            <person name="Raddadi N."/>
            <person name="Ouzari H.I."/>
            <person name="Fava F."/>
            <person name="Cherif A."/>
        </authorList>
    </citation>
    <scope>NUCLEOTIDE SEQUENCE [LARGE SCALE GENOMIC DNA]</scope>
    <source>
        <strain evidence="3 4">S211</strain>
    </source>
</reference>
<feature type="region of interest" description="Disordered" evidence="1">
    <location>
        <begin position="2472"/>
        <end position="2497"/>
    </location>
</feature>
<dbReference type="InterPro" id="IPR010069">
    <property type="entry name" value="CdiA_FHA1_rpt"/>
</dbReference>
<name>A0ABN5JNP0_9PSED</name>
<sequence length="2588" mass="270203">MDDRQYAFLARQPSAAVQTREHFWGMPKRGLAFLLANVMFWQPMWAQAGGIVVSAPGTSLGQAGNGVPVVNIAKPNGSGLSHNQFKDYSVGSNGVILNNATNAAQSTQLGGIILGNPNLKGTAAKVILNEVNGGNPSQLRGYTEVAGQSAHVIVANPYGITCNGCGFINTPKATLTTGKPIIENGQLSRYQVDQGSVAIEGAGLNANNVDRFEIITRSAKINAEIQAKNLTIIAGRNDVNADTLNATVRADDGSAKPQLAIDSSALGGMYAGTIKLVGTEAGVGVKLDGKMVASGGDIQLDANGHLSLAQTTAAGAVEIKAQSLDAQGTMYAGSHVQVTTKGALSNQRAIAAREKVTLTTDGQLNNLGIIEAGVNVDNTRNQIGDVVLTAANIDNRGQNVIASRDLKATTTQTLDNRGGTFSAGKSLTLDSKDIDNRAGTLVSQDNIQAVATGALDNRDKGIIVSDGEQTLIAGTLKNSAGVISSHNFLKLEAKTLDNSGGKIASDAALTLGGGSAENSAGQITSQGDLVATLKSFNQQDGKVVSQGKLTLTADRINNSDDGYIASVKAMSLTAHQQLFNNNEAIISTEQGLTINGGGLDNTKGSLLSQGDLKVDITGDFVNRDGSAITQAGNVDVEANSLDNRGGVLASVGGWLKAELNKVLDNGESLTSAGEAGLIQAQSVNLDAKQAVLNNGGQISALSGSAELTTATFENRNGAVLAKQALTVRAQDLDNSDGRAAANTVDFGLTGALNNQLGLVEGSNGLLITAVSIDNQGGKLRSVGKLGTATLTVDQLLDNQGGVIEAATQDLSLQMAGFKNADGNVRHVGTGMLGVDLARFSNIGGSLMTSGTLTVDAARWDNSSDIQANVLNLKVDQLNQTSSGKLVAVQSLLATGGTWNNAGTISSDVDLDLKLTGAYVGTENSRLSSVDQFDLSAASIDLSSGSRLAGGGTTTVTSLGALNNAGRITGGGKFSLAATSLVNTGTLGGADTVELVANEALNDRGLIFSGADMALRFNRFTNYRADVYSLGALNVAARDGVARSTLLENISGTLESAKDMSLRSDTLINRKDVFSTTDELVSGSISVKCYDCGGDHHNVDYIARETYQSAVLEDSASATLMSGAKLTVDGSAVTNQYSVMASAADLLITADNFANVGAVSGTSVRTRTWNTGRVTDGTDERFRARIIVPYNAQANPKQVPVDALNSFRQIGDITTVTPGESLAPAVVQSGGDISIQATQRLENSSIVQFQAPQAGATKSAATDVADAAQPAVVVLNPQLPPDLAQQQVNPTTMPGFTLPTGENGLFRVVDSAAAAQNSHDQSQATVQGSAASRVIIGPKYLIETNPALTDLKQFMSSDYLLGNLGYDPDTSWKRLGDGLYEQRLIQQAVIARTGQRFLDGQTSDEGMFKYLMNNAIASKEQLNLAVGVTLTSQQVAALTHDIVWMEDQVVNGQHVLVPVLYLAQANNRLMADGALIQGKNLTLIAGTDLKNAGTLRASENLSAAAGNNLVNTRLAEAGERLKLVAGKDLVNMQGGILKGKDVELSTLTGDIRNDRTISTIENSGKGFSSKTSVVDNAARIEAGNNLTMRAAGDLLNVGGAITAGNNADLSAGNDVVISAAREESGSMRQDKRHFWEQSQTVQHASEVKAGGNLNVTAGNNLTVVASHLQAKGDINLSGNDVALISAANEESSEYRYKRSGKKINKEEDHVSQQATTLDAGGDVRVAAHNDLLMVASKIAAGNAAYLVAGKQLSLLAEQNRDYSLYDMKKKGGWGSLKMRRDEVTQITHIGSQIQTGGDLTLKSGDDQRYQVAKLQSGKDLILESGGAIVFEGVKDLHDESHTKTNNNAFWNSAKGKGNTDETLRQTQMAAAGNITIKAVEGLKIDIKHVDQKTVSQTIDAMIKADPQLAWIKEAEQRGDVDWRQVKEIHESFKYNTSGLGPASQLIIAIALAAVMGPMMAGMNTMVQAGAISVATKATVSTIDNRGNLGAIAKDVTSKESLKGYAVSIATAGVAQGLGYDASTVGFNAESVKTVAMKVAADAAIKTAVYGGSYQDNLATSLAGTAASIGGAYGAGKIGDFGLAEGSLEAILLHSALGGLMAEVMGGDFRTGAIAGGANEVLIGLLGDTLLPSHLEPGTPEYTRAQENLVALSKVVGVLGAAASNGDLDVAAQVAENGTRYNFLGDHSQAERDRALKEYEETKSLDAAKKMMVLQGSDQRSDALLERFHTDPASLSPAEKTELGAYLQVYGYEQSQEHGVEAARTSINNLLKNGPDPYRDYPYAGGTTQERIAYADDLRARDGVSVANIFWSRDQSASEMLYRDAEGYLRINREMQAMSDVGSPALYFLTGNLGTTIRVAAAANGALQAGHGAGQVYDGDTWNGIGNIVVGAMNAASLGVPRIGASGRGSASQGAKDSGSSSVPKVPADPVVVRSDNDFSLSVGGNGKPKAYIKENGDLVPPNLEGTGSIQTHVRGGGSENSPYISVTDPRVSSNPKDYGSQKIEIDVKRLQQDIDSGVLPDTKFLSNREVVAELQARVNAARNKYTSNPSPKNETSLSRAESDLVNVMRDGECLIKGCVPAGYIKFIQK</sequence>
<dbReference type="Pfam" id="PF04830">
    <property type="entry name" value="DUF637"/>
    <property type="match status" value="1"/>
</dbReference>
<dbReference type="NCBIfam" id="TIGR01901">
    <property type="entry name" value="adhes_NPXG"/>
    <property type="match status" value="1"/>
</dbReference>
<dbReference type="RefSeq" id="WP_107321727.1">
    <property type="nucleotide sequence ID" value="NZ_CP024081.1"/>
</dbReference>
<dbReference type="Gene3D" id="2.160.20.10">
    <property type="entry name" value="Single-stranded right-handed beta-helix, Pectin lyase-like"/>
    <property type="match status" value="1"/>
</dbReference>
<evidence type="ECO:0000313" key="3">
    <source>
        <dbReference type="EMBL" id="AVU74770.1"/>
    </source>
</evidence>
<dbReference type="SMART" id="SM00912">
    <property type="entry name" value="Haemagg_act"/>
    <property type="match status" value="1"/>
</dbReference>
<feature type="domain" description="Filamentous haemagglutinin FhaB/tRNA nuclease CdiA-like TPS" evidence="2">
    <location>
        <begin position="64"/>
        <end position="185"/>
    </location>
</feature>
<dbReference type="InterPro" id="IPR008619">
    <property type="entry name" value="Filamentous_hemagglutn_rpt"/>
</dbReference>
<feature type="compositionally biased region" description="Low complexity" evidence="1">
    <location>
        <begin position="2403"/>
        <end position="2413"/>
    </location>
</feature>
<feature type="region of interest" description="Disordered" evidence="1">
    <location>
        <begin position="2403"/>
        <end position="2429"/>
    </location>
</feature>